<evidence type="ECO:0000313" key="2">
    <source>
        <dbReference type="Proteomes" id="UP000186583"/>
    </source>
</evidence>
<gene>
    <name evidence="1" type="ORF">CCHL11_09238</name>
</gene>
<accession>A0A1Q8RCA3</accession>
<dbReference type="OrthoDB" id="192702at2759"/>
<dbReference type="STRING" id="708187.A0A1Q8RCA3"/>
<dbReference type="EMBL" id="MPGH01000236">
    <property type="protein sequence ID" value="OLN81988.1"/>
    <property type="molecule type" value="Genomic_DNA"/>
</dbReference>
<organism evidence="1 2">
    <name type="scientific">Colletotrichum chlorophyti</name>
    <dbReference type="NCBI Taxonomy" id="708187"/>
    <lineage>
        <taxon>Eukaryota</taxon>
        <taxon>Fungi</taxon>
        <taxon>Dikarya</taxon>
        <taxon>Ascomycota</taxon>
        <taxon>Pezizomycotina</taxon>
        <taxon>Sordariomycetes</taxon>
        <taxon>Hypocreomycetidae</taxon>
        <taxon>Glomerellales</taxon>
        <taxon>Glomerellaceae</taxon>
        <taxon>Colletotrichum</taxon>
    </lineage>
</organism>
<dbReference type="AlphaFoldDB" id="A0A1Q8RCA3"/>
<evidence type="ECO:0000313" key="1">
    <source>
        <dbReference type="EMBL" id="OLN81988.1"/>
    </source>
</evidence>
<dbReference type="Proteomes" id="UP000186583">
    <property type="component" value="Unassembled WGS sequence"/>
</dbReference>
<dbReference type="Pfam" id="PF11017">
    <property type="entry name" value="DUF2855"/>
    <property type="match status" value="1"/>
</dbReference>
<keyword evidence="2" id="KW-1185">Reference proteome</keyword>
<comment type="caution">
    <text evidence="1">The sequence shown here is derived from an EMBL/GenBank/DDBJ whole genome shotgun (WGS) entry which is preliminary data.</text>
</comment>
<reference evidence="1 2" key="1">
    <citation type="submission" date="2016-11" db="EMBL/GenBank/DDBJ databases">
        <title>Draft Genome Assembly of Colletotrichum chlorophyti a pathogen of herbaceous plants.</title>
        <authorList>
            <person name="Gan P."/>
            <person name="Narusaka M."/>
            <person name="Tsushima A."/>
            <person name="Narusaka Y."/>
            <person name="Takano Y."/>
            <person name="Shirasu K."/>
        </authorList>
    </citation>
    <scope>NUCLEOTIDE SEQUENCE [LARGE SCALE GENOMIC DNA]</scope>
    <source>
        <strain evidence="1 2">NTL11</strain>
    </source>
</reference>
<proteinExistence type="predicted"/>
<protein>
    <submittedName>
        <fullName evidence="1">Uncharacterized protein</fullName>
    </submittedName>
</protein>
<name>A0A1Q8RCA3_9PEZI</name>
<dbReference type="InterPro" id="IPR021276">
    <property type="entry name" value="DUF2855"/>
</dbReference>
<sequence>MVSEIHLISKRDLTKHQTVAVDLALPQLAPSSIRTRSALIGITTNQLSYAKLGEYLGWWNVWPVPLDLPAPYNNRDEWGIVPAWGFARVVESTIGTIPVGSLLYGYWPTSTHPVDLKLEEAEPKGHYREVNEYRQAPGKIYNHYNLFDESTTSEEFRAWFAVVYSIWGGGYVLNRYTFPSEFKPVHPLGEGAGEWSDEDGDLSSALVVSLSASSKTGRSFTWNLARNRKPDHGPLAVLQAASAPGSLPPAPKAGFEIKTVAYDDLVSQETLEWIVKLQPKRVVLVDFGGPSKVTEKFHDAITSALSGSATVTFLLVGGEPKISSPEETVALMQTRQKWGMVQLNTTAAIDAGKALEGPETFYKETEAAFERSLEDNIVGDLELHWGDGVGGSNGVEKAWEDIIKGTLPRKKAFAYKLE</sequence>